<evidence type="ECO:0000256" key="1">
    <source>
        <dbReference type="ARBA" id="ARBA00004239"/>
    </source>
</evidence>
<accession>A0A4U6TNK0</accession>
<comment type="subcellular location">
    <subcellularLocation>
        <location evidence="1">Secreted</location>
        <location evidence="1">Extracellular space</location>
    </subcellularLocation>
</comment>
<gene>
    <name evidence="5" type="ORF">SEVIR_7G102501v2</name>
</gene>
<proteinExistence type="predicted"/>
<dbReference type="EMBL" id="CM016558">
    <property type="protein sequence ID" value="TKW04338.1"/>
    <property type="molecule type" value="Genomic_DNA"/>
</dbReference>
<evidence type="ECO:0000256" key="4">
    <source>
        <dbReference type="SAM" id="MobiDB-lite"/>
    </source>
</evidence>
<feature type="region of interest" description="Disordered" evidence="4">
    <location>
        <begin position="117"/>
        <end position="151"/>
    </location>
</feature>
<evidence type="ECO:0000313" key="5">
    <source>
        <dbReference type="EMBL" id="TKW04338.1"/>
    </source>
</evidence>
<dbReference type="Gramene" id="TKW04338">
    <property type="protein sequence ID" value="TKW04338"/>
    <property type="gene ID" value="SEVIR_7G102501v2"/>
</dbReference>
<dbReference type="PANTHER" id="PTHR33599:SF20">
    <property type="entry name" value="PROTEIN IDA"/>
    <property type="match status" value="1"/>
</dbReference>
<dbReference type="GO" id="GO:0005576">
    <property type="term" value="C:extracellular region"/>
    <property type="evidence" value="ECO:0007669"/>
    <property type="project" value="UniProtKB-SubCell"/>
</dbReference>
<dbReference type="AlphaFoldDB" id="A0A4U6TNK0"/>
<reference evidence="5" key="1">
    <citation type="submission" date="2019-03" db="EMBL/GenBank/DDBJ databases">
        <title>WGS assembly of Setaria viridis.</title>
        <authorList>
            <person name="Huang P."/>
            <person name="Jenkins J."/>
            <person name="Grimwood J."/>
            <person name="Barry K."/>
            <person name="Healey A."/>
            <person name="Mamidi S."/>
            <person name="Sreedasyam A."/>
            <person name="Shu S."/>
            <person name="Feldman M."/>
            <person name="Wu J."/>
            <person name="Yu Y."/>
            <person name="Chen C."/>
            <person name="Johnson J."/>
            <person name="Rokhsar D."/>
            <person name="Baxter I."/>
            <person name="Schmutz J."/>
            <person name="Brutnell T."/>
            <person name="Kellogg E."/>
        </authorList>
    </citation>
    <scope>NUCLEOTIDE SEQUENCE [LARGE SCALE GENOMIC DNA]</scope>
</reference>
<keyword evidence="2" id="KW-0964">Secreted</keyword>
<dbReference type="OMA" id="DPAICTH"/>
<name>A0A4U6TNK0_SETVI</name>
<evidence type="ECO:0000313" key="6">
    <source>
        <dbReference type="Proteomes" id="UP000298652"/>
    </source>
</evidence>
<sequence length="151" mass="16640">MLLQSYTTLMTNSSACCYIYISPSPPPSTFPICTHQTLSSLHHFQTLAISPVSSPLALSRRMGRSCWKRSSRRRLLLQLLCRSLLVLLLALLLPSCCQASRGLQPFKGRPLEGGAPNNFLGFLPRGPVPPSGPSRQHNSVGLESQREKKKP</sequence>
<dbReference type="Proteomes" id="UP000298652">
    <property type="component" value="Chromosome 7"/>
</dbReference>
<dbReference type="InterPro" id="IPR039639">
    <property type="entry name" value="IDA-like"/>
</dbReference>
<protein>
    <submittedName>
        <fullName evidence="5">Uncharacterized protein</fullName>
    </submittedName>
</protein>
<organism evidence="5 6">
    <name type="scientific">Setaria viridis</name>
    <name type="common">Green bristlegrass</name>
    <name type="synonym">Setaria italica subsp. viridis</name>
    <dbReference type="NCBI Taxonomy" id="4556"/>
    <lineage>
        <taxon>Eukaryota</taxon>
        <taxon>Viridiplantae</taxon>
        <taxon>Streptophyta</taxon>
        <taxon>Embryophyta</taxon>
        <taxon>Tracheophyta</taxon>
        <taxon>Spermatophyta</taxon>
        <taxon>Magnoliopsida</taxon>
        <taxon>Liliopsida</taxon>
        <taxon>Poales</taxon>
        <taxon>Poaceae</taxon>
        <taxon>PACMAD clade</taxon>
        <taxon>Panicoideae</taxon>
        <taxon>Panicodae</taxon>
        <taxon>Paniceae</taxon>
        <taxon>Cenchrinae</taxon>
        <taxon>Setaria</taxon>
    </lineage>
</organism>
<keyword evidence="6" id="KW-1185">Reference proteome</keyword>
<evidence type="ECO:0000256" key="2">
    <source>
        <dbReference type="ARBA" id="ARBA00022525"/>
    </source>
</evidence>
<dbReference type="PANTHER" id="PTHR33599">
    <property type="entry name" value="PROTEIN IDA-LIKE 5"/>
    <property type="match status" value="1"/>
</dbReference>
<keyword evidence="3" id="KW-0732">Signal</keyword>
<evidence type="ECO:0000256" key="3">
    <source>
        <dbReference type="ARBA" id="ARBA00022729"/>
    </source>
</evidence>
<dbReference type="GO" id="GO:0010227">
    <property type="term" value="P:floral organ abscission"/>
    <property type="evidence" value="ECO:0007669"/>
    <property type="project" value="InterPro"/>
</dbReference>